<comment type="caution">
    <text evidence="1">The sequence shown here is derived from an EMBL/GenBank/DDBJ whole genome shotgun (WGS) entry which is preliminary data.</text>
</comment>
<proteinExistence type="predicted"/>
<dbReference type="AlphaFoldDB" id="A0A0F9S994"/>
<gene>
    <name evidence="1" type="ORF">LCGC14_0879860</name>
</gene>
<evidence type="ECO:0008006" key="2">
    <source>
        <dbReference type="Google" id="ProtNLM"/>
    </source>
</evidence>
<evidence type="ECO:0000313" key="1">
    <source>
        <dbReference type="EMBL" id="KKN25933.1"/>
    </source>
</evidence>
<reference evidence="1" key="1">
    <citation type="journal article" date="2015" name="Nature">
        <title>Complex archaea that bridge the gap between prokaryotes and eukaryotes.</title>
        <authorList>
            <person name="Spang A."/>
            <person name="Saw J.H."/>
            <person name="Jorgensen S.L."/>
            <person name="Zaremba-Niedzwiedzka K."/>
            <person name="Martijn J."/>
            <person name="Lind A.E."/>
            <person name="van Eijk R."/>
            <person name="Schleper C."/>
            <person name="Guy L."/>
            <person name="Ettema T.J."/>
        </authorList>
    </citation>
    <scope>NUCLEOTIDE SEQUENCE</scope>
</reference>
<name>A0A0F9S994_9ZZZZ</name>
<organism evidence="1">
    <name type="scientific">marine sediment metagenome</name>
    <dbReference type="NCBI Taxonomy" id="412755"/>
    <lineage>
        <taxon>unclassified sequences</taxon>
        <taxon>metagenomes</taxon>
        <taxon>ecological metagenomes</taxon>
    </lineage>
</organism>
<protein>
    <recommendedName>
        <fullName evidence="2">ArnR1-like winged helix-turn-helix domain-containing protein</fullName>
    </recommendedName>
</protein>
<dbReference type="EMBL" id="LAZR01002760">
    <property type="protein sequence ID" value="KKN25933.1"/>
    <property type="molecule type" value="Genomic_DNA"/>
</dbReference>
<accession>A0A0F9S994</accession>
<sequence>MKICIQDIMPDEGLLLNMIDESLKIIQQIDKKVLISKDILYDKLNRPEKLVNYLVESLINKGHIEVREVENKELLSLTNKGGNI</sequence>